<evidence type="ECO:0000313" key="9">
    <source>
        <dbReference type="Proteomes" id="UP000054097"/>
    </source>
</evidence>
<dbReference type="OrthoDB" id="429955at2759"/>
<dbReference type="PANTHER" id="PTHR14233">
    <property type="entry name" value="DUF914-RELATED"/>
    <property type="match status" value="1"/>
</dbReference>
<evidence type="ECO:0000256" key="2">
    <source>
        <dbReference type="ARBA" id="ARBA00007863"/>
    </source>
</evidence>
<evidence type="ECO:0000313" key="8">
    <source>
        <dbReference type="EMBL" id="KIM33701.1"/>
    </source>
</evidence>
<name>A0A0C3BQJ9_SERVB</name>
<proteinExistence type="inferred from homology"/>
<evidence type="ECO:0008006" key="10">
    <source>
        <dbReference type="Google" id="ProtNLM"/>
    </source>
</evidence>
<keyword evidence="5 7" id="KW-1133">Transmembrane helix</keyword>
<protein>
    <recommendedName>
        <fullName evidence="10">EamA domain-containing protein</fullName>
    </recommendedName>
</protein>
<feature type="transmembrane region" description="Helical" evidence="7">
    <location>
        <begin position="247"/>
        <end position="267"/>
    </location>
</feature>
<reference evidence="8 9" key="1">
    <citation type="submission" date="2014-04" db="EMBL/GenBank/DDBJ databases">
        <authorList>
            <consortium name="DOE Joint Genome Institute"/>
            <person name="Kuo A."/>
            <person name="Zuccaro A."/>
            <person name="Kohler A."/>
            <person name="Nagy L.G."/>
            <person name="Floudas D."/>
            <person name="Copeland A."/>
            <person name="Barry K.W."/>
            <person name="Cichocki N."/>
            <person name="Veneault-Fourrey C."/>
            <person name="LaButti K."/>
            <person name="Lindquist E.A."/>
            <person name="Lipzen A."/>
            <person name="Lundell T."/>
            <person name="Morin E."/>
            <person name="Murat C."/>
            <person name="Sun H."/>
            <person name="Tunlid A."/>
            <person name="Henrissat B."/>
            <person name="Grigoriev I.V."/>
            <person name="Hibbett D.S."/>
            <person name="Martin F."/>
            <person name="Nordberg H.P."/>
            <person name="Cantor M.N."/>
            <person name="Hua S.X."/>
        </authorList>
    </citation>
    <scope>NUCLEOTIDE SEQUENCE [LARGE SCALE GENOMIC DNA]</scope>
    <source>
        <strain evidence="8 9">MAFF 305830</strain>
    </source>
</reference>
<organism evidence="8 9">
    <name type="scientific">Serendipita vermifera MAFF 305830</name>
    <dbReference type="NCBI Taxonomy" id="933852"/>
    <lineage>
        <taxon>Eukaryota</taxon>
        <taxon>Fungi</taxon>
        <taxon>Dikarya</taxon>
        <taxon>Basidiomycota</taxon>
        <taxon>Agaricomycotina</taxon>
        <taxon>Agaricomycetes</taxon>
        <taxon>Sebacinales</taxon>
        <taxon>Serendipitaceae</taxon>
        <taxon>Serendipita</taxon>
    </lineage>
</organism>
<dbReference type="PANTHER" id="PTHR14233:SF4">
    <property type="entry name" value="SOLUTE CARRIER FAMILY 35 MEMBER F2"/>
    <property type="match status" value="1"/>
</dbReference>
<dbReference type="GO" id="GO:0016020">
    <property type="term" value="C:membrane"/>
    <property type="evidence" value="ECO:0007669"/>
    <property type="project" value="UniProtKB-SubCell"/>
</dbReference>
<feature type="transmembrane region" description="Helical" evidence="7">
    <location>
        <begin position="34"/>
        <end position="54"/>
    </location>
</feature>
<keyword evidence="3" id="KW-0813">Transport</keyword>
<dbReference type="GO" id="GO:0022857">
    <property type="term" value="F:transmembrane transporter activity"/>
    <property type="evidence" value="ECO:0007669"/>
    <property type="project" value="InterPro"/>
</dbReference>
<feature type="transmembrane region" description="Helical" evidence="7">
    <location>
        <begin position="92"/>
        <end position="113"/>
    </location>
</feature>
<evidence type="ECO:0000256" key="3">
    <source>
        <dbReference type="ARBA" id="ARBA00022448"/>
    </source>
</evidence>
<dbReference type="AlphaFoldDB" id="A0A0C3BQJ9"/>
<feature type="transmembrane region" description="Helical" evidence="7">
    <location>
        <begin position="120"/>
        <end position="138"/>
    </location>
</feature>
<keyword evidence="6 7" id="KW-0472">Membrane</keyword>
<dbReference type="EMBL" id="KN824277">
    <property type="protein sequence ID" value="KIM33701.1"/>
    <property type="molecule type" value="Genomic_DNA"/>
</dbReference>
<dbReference type="HOGENOM" id="CLU_039639_3_1_1"/>
<keyword evidence="9" id="KW-1185">Reference proteome</keyword>
<evidence type="ECO:0000256" key="6">
    <source>
        <dbReference type="ARBA" id="ARBA00023136"/>
    </source>
</evidence>
<gene>
    <name evidence="8" type="ORF">M408DRAFT_59847</name>
</gene>
<dbReference type="Proteomes" id="UP000054097">
    <property type="component" value="Unassembled WGS sequence"/>
</dbReference>
<evidence type="ECO:0000256" key="4">
    <source>
        <dbReference type="ARBA" id="ARBA00022692"/>
    </source>
</evidence>
<evidence type="ECO:0000256" key="7">
    <source>
        <dbReference type="SAM" id="Phobius"/>
    </source>
</evidence>
<dbReference type="Pfam" id="PF06027">
    <property type="entry name" value="SLC35F"/>
    <property type="match status" value="1"/>
</dbReference>
<dbReference type="InterPro" id="IPR052221">
    <property type="entry name" value="SLC35F_Transporter"/>
</dbReference>
<reference evidence="9" key="2">
    <citation type="submission" date="2015-01" db="EMBL/GenBank/DDBJ databases">
        <title>Evolutionary Origins and Diversification of the Mycorrhizal Mutualists.</title>
        <authorList>
            <consortium name="DOE Joint Genome Institute"/>
            <consortium name="Mycorrhizal Genomics Consortium"/>
            <person name="Kohler A."/>
            <person name="Kuo A."/>
            <person name="Nagy L.G."/>
            <person name="Floudas D."/>
            <person name="Copeland A."/>
            <person name="Barry K.W."/>
            <person name="Cichocki N."/>
            <person name="Veneault-Fourrey C."/>
            <person name="LaButti K."/>
            <person name="Lindquist E.A."/>
            <person name="Lipzen A."/>
            <person name="Lundell T."/>
            <person name="Morin E."/>
            <person name="Murat C."/>
            <person name="Riley R."/>
            <person name="Ohm R."/>
            <person name="Sun H."/>
            <person name="Tunlid A."/>
            <person name="Henrissat B."/>
            <person name="Grigoriev I.V."/>
            <person name="Hibbett D.S."/>
            <person name="Martin F."/>
        </authorList>
    </citation>
    <scope>NUCLEOTIDE SEQUENCE [LARGE SCALE GENOMIC DNA]</scope>
    <source>
        <strain evidence="9">MAFF 305830</strain>
    </source>
</reference>
<comment type="similarity">
    <text evidence="2">Belongs to the SLC35F solute transporter family.</text>
</comment>
<dbReference type="STRING" id="933852.A0A0C3BQJ9"/>
<evidence type="ECO:0000256" key="1">
    <source>
        <dbReference type="ARBA" id="ARBA00004141"/>
    </source>
</evidence>
<keyword evidence="4 7" id="KW-0812">Transmembrane</keyword>
<comment type="subcellular location">
    <subcellularLocation>
        <location evidence="1">Membrane</location>
        <topology evidence="1">Multi-pass membrane protein</topology>
    </subcellularLocation>
</comment>
<feature type="transmembrane region" description="Helical" evidence="7">
    <location>
        <begin position="219"/>
        <end position="240"/>
    </location>
</feature>
<feature type="transmembrane region" description="Helical" evidence="7">
    <location>
        <begin position="150"/>
        <end position="168"/>
    </location>
</feature>
<feature type="transmembrane region" description="Helical" evidence="7">
    <location>
        <begin position="273"/>
        <end position="292"/>
    </location>
</feature>
<feature type="transmembrane region" description="Helical" evidence="7">
    <location>
        <begin position="180"/>
        <end position="199"/>
    </location>
</feature>
<evidence type="ECO:0000256" key="5">
    <source>
        <dbReference type="ARBA" id="ARBA00022989"/>
    </source>
</evidence>
<accession>A0A0C3BQJ9</accession>
<sequence length="345" mass="38919">MQAGQLLSFCITSTSVITTELNMSGFALPTTQTWFLYFSLFITYTPFTIYKYGFKGWGKMILKDGWKYFFLAVADVEGNFLVVKAFQNTNLLSAMLLDTWAIPICMFFTWVYLRTNFHWSQYLGVFICCLGMGLLVYSDQSQNAPDGPGKSIWVGDVYMLAGATLYGFTNATEEFLVRRAPLYQVVGQLGMWGMIINGIQAAALEHEGMRTAPWDGRVIGFIVAYTVSMYILYTVAPILYRLASSTYFNLSILTSDFYGLIFGIFLFVRFHPYWLYFFAFVVVLSGLVTYFWHTARKYLGFLSSFLSHGFCAAEQGKVDSAIPAYVLAEKPPGDLEASPVTDAKN</sequence>
<dbReference type="InterPro" id="IPR009262">
    <property type="entry name" value="SLC35_F1/F2/F6"/>
</dbReference>